<dbReference type="OrthoDB" id="5555409at2759"/>
<evidence type="ECO:0000256" key="1">
    <source>
        <dbReference type="ARBA" id="ARBA00010605"/>
    </source>
</evidence>
<evidence type="ECO:0000256" key="2">
    <source>
        <dbReference type="ARBA" id="ARBA00022980"/>
    </source>
</evidence>
<organism evidence="6">
    <name type="scientific">Eremomyces bilateralis CBS 781.70</name>
    <dbReference type="NCBI Taxonomy" id="1392243"/>
    <lineage>
        <taxon>Eukaryota</taxon>
        <taxon>Fungi</taxon>
        <taxon>Dikarya</taxon>
        <taxon>Ascomycota</taxon>
        <taxon>Pezizomycotina</taxon>
        <taxon>Dothideomycetes</taxon>
        <taxon>Dothideomycetes incertae sedis</taxon>
        <taxon>Eremomycetales</taxon>
        <taxon>Eremomycetaceae</taxon>
        <taxon>Eremomyces</taxon>
    </lineage>
</organism>
<dbReference type="Pfam" id="PF01281">
    <property type="entry name" value="Ribosomal_L9_N"/>
    <property type="match status" value="1"/>
</dbReference>
<reference evidence="8" key="3">
    <citation type="submission" date="2025-04" db="UniProtKB">
        <authorList>
            <consortium name="RefSeq"/>
        </authorList>
    </citation>
    <scope>IDENTIFICATION</scope>
    <source>
        <strain evidence="8">CBS 781.70</strain>
    </source>
</reference>
<dbReference type="GO" id="GO:0005840">
    <property type="term" value="C:ribosome"/>
    <property type="evidence" value="ECO:0007669"/>
    <property type="project" value="UniProtKB-KW"/>
</dbReference>
<reference evidence="8" key="2">
    <citation type="submission" date="2020-04" db="EMBL/GenBank/DDBJ databases">
        <authorList>
            <consortium name="NCBI Genome Project"/>
        </authorList>
    </citation>
    <scope>NUCLEOTIDE SEQUENCE</scope>
    <source>
        <strain evidence="8">CBS 781.70</strain>
    </source>
</reference>
<evidence type="ECO:0000256" key="3">
    <source>
        <dbReference type="ARBA" id="ARBA00023274"/>
    </source>
</evidence>
<feature type="region of interest" description="Disordered" evidence="4">
    <location>
        <begin position="23"/>
        <end position="45"/>
    </location>
</feature>
<dbReference type="InterPro" id="IPR036935">
    <property type="entry name" value="Ribosomal_bL9_N_sf"/>
</dbReference>
<keyword evidence="7" id="KW-1185">Reference proteome</keyword>
<dbReference type="GO" id="GO:1990904">
    <property type="term" value="C:ribonucleoprotein complex"/>
    <property type="evidence" value="ECO:0007669"/>
    <property type="project" value="UniProtKB-KW"/>
</dbReference>
<feature type="domain" description="Ribosomal protein L9" evidence="5">
    <location>
        <begin position="55"/>
        <end position="100"/>
    </location>
</feature>
<dbReference type="PANTHER" id="PTHR21368">
    <property type="entry name" value="50S RIBOSOMAL PROTEIN L9"/>
    <property type="match status" value="1"/>
</dbReference>
<comment type="similarity">
    <text evidence="1">Belongs to the bacterial ribosomal protein bL9 family.</text>
</comment>
<dbReference type="AlphaFoldDB" id="A0A6G1G4S5"/>
<dbReference type="SUPFAM" id="SSF55658">
    <property type="entry name" value="L9 N-domain-like"/>
    <property type="match status" value="1"/>
</dbReference>
<protein>
    <recommendedName>
        <fullName evidence="5">Ribosomal protein L9 domain-containing protein</fullName>
    </recommendedName>
</protein>
<gene>
    <name evidence="6 8" type="ORF">P152DRAFT_481820</name>
</gene>
<reference evidence="6 8" key="1">
    <citation type="submission" date="2020-01" db="EMBL/GenBank/DDBJ databases">
        <authorList>
            <consortium name="DOE Joint Genome Institute"/>
            <person name="Haridas S."/>
            <person name="Albert R."/>
            <person name="Binder M."/>
            <person name="Bloem J."/>
            <person name="Labutti K."/>
            <person name="Salamov A."/>
            <person name="Andreopoulos B."/>
            <person name="Baker S.E."/>
            <person name="Barry K."/>
            <person name="Bills G."/>
            <person name="Bluhm B.H."/>
            <person name="Cannon C."/>
            <person name="Castanera R."/>
            <person name="Culley D.E."/>
            <person name="Daum C."/>
            <person name="Ezra D."/>
            <person name="Gonzalez J.B."/>
            <person name="Henrissat B."/>
            <person name="Kuo A."/>
            <person name="Liang C."/>
            <person name="Lipzen A."/>
            <person name="Lutzoni F."/>
            <person name="Magnuson J."/>
            <person name="Mondo S."/>
            <person name="Nolan M."/>
            <person name="Ohm R."/>
            <person name="Pangilinan J."/>
            <person name="Park H.-J."/>
            <person name="Ramirez L."/>
            <person name="Alfaro M."/>
            <person name="Sun H."/>
            <person name="Tritt A."/>
            <person name="Yoshinaga Y."/>
            <person name="Zwiers L.-H."/>
            <person name="Turgeon B.G."/>
            <person name="Goodwin S.B."/>
            <person name="Spatafora J.W."/>
            <person name="Crous P.W."/>
            <person name="Grigoriev I.V."/>
        </authorList>
    </citation>
    <scope>NUCLEOTIDE SEQUENCE</scope>
    <source>
        <strain evidence="6 8">CBS 781.70</strain>
    </source>
</reference>
<dbReference type="RefSeq" id="XP_033534572.1">
    <property type="nucleotide sequence ID" value="XM_033681850.1"/>
</dbReference>
<feature type="region of interest" description="Disordered" evidence="4">
    <location>
        <begin position="267"/>
        <end position="291"/>
    </location>
</feature>
<dbReference type="GeneID" id="54422420"/>
<dbReference type="EMBL" id="ML975156">
    <property type="protein sequence ID" value="KAF1812941.1"/>
    <property type="molecule type" value="Genomic_DNA"/>
</dbReference>
<evidence type="ECO:0000256" key="4">
    <source>
        <dbReference type="SAM" id="MobiDB-lite"/>
    </source>
</evidence>
<name>A0A6G1G4S5_9PEZI</name>
<evidence type="ECO:0000313" key="8">
    <source>
        <dbReference type="RefSeq" id="XP_033534572.1"/>
    </source>
</evidence>
<dbReference type="Proteomes" id="UP000504638">
    <property type="component" value="Unplaced"/>
</dbReference>
<keyword evidence="2" id="KW-0689">Ribosomal protein</keyword>
<dbReference type="GO" id="GO:0003735">
    <property type="term" value="F:structural constituent of ribosome"/>
    <property type="evidence" value="ECO:0007669"/>
    <property type="project" value="InterPro"/>
</dbReference>
<keyword evidence="3" id="KW-0687">Ribonucleoprotein</keyword>
<dbReference type="InterPro" id="IPR009027">
    <property type="entry name" value="Ribosomal_bL9/RNase_H1_N"/>
</dbReference>
<evidence type="ECO:0000259" key="5">
    <source>
        <dbReference type="Pfam" id="PF01281"/>
    </source>
</evidence>
<evidence type="ECO:0000313" key="6">
    <source>
        <dbReference type="EMBL" id="KAF1812941.1"/>
    </source>
</evidence>
<dbReference type="Gene3D" id="3.40.5.10">
    <property type="entry name" value="Ribosomal protein L9, N-terminal domain"/>
    <property type="match status" value="1"/>
</dbReference>
<sequence length="291" mass="32039">MTSIRSTNPFQRCTRCIHLLSTTTTTSSRSPTPTPFLPITQTRTKRRSRDAQFVTVKLLKPVDGFGNTGTILSVKPGFMRNILYPRRAADYVLREEVKRLREEGVRIARDHEFNLEGWRAVKDIAVEESAIESEPAEMKKKASIELLSAERSHELLTRFLPARLTFIRTPIPSTSPSTEPSPPTGPGTPIYGSVSTTDVLVAIMDAIKQDEEASKVVLSLDNLRFVDRAADDATKVKQLGEFVVEVNLRGETEAIRRVVVVRSSAGGKGETGPVGGYVGSEASTAEKRVDL</sequence>
<dbReference type="InterPro" id="IPR020070">
    <property type="entry name" value="Ribosomal_bL9_N"/>
</dbReference>
<evidence type="ECO:0000313" key="7">
    <source>
        <dbReference type="Proteomes" id="UP000504638"/>
    </source>
</evidence>
<proteinExistence type="inferred from homology"/>
<feature type="compositionally biased region" description="Gly residues" evidence="4">
    <location>
        <begin position="267"/>
        <end position="278"/>
    </location>
</feature>
<dbReference type="GO" id="GO:0006412">
    <property type="term" value="P:translation"/>
    <property type="evidence" value="ECO:0007669"/>
    <property type="project" value="InterPro"/>
</dbReference>
<accession>A0A6G1G4S5</accession>
<feature type="region of interest" description="Disordered" evidence="4">
    <location>
        <begin position="170"/>
        <end position="190"/>
    </location>
</feature>
<dbReference type="InterPro" id="IPR000244">
    <property type="entry name" value="Ribosomal_bL9"/>
</dbReference>